<sequence>MPDQLRIAALLLCSVVVAVGVAVAGKFVGDGFRDGRATDRYVTVKGVAEREVVADLAVWPVRITETGDDLGATQSRLEQDVDALVVFLVGEGVPQESILRGRVEVQDLLAQAYRPEGIEKGRYILAQTVTVRTGNVALVDTASSRIGELVKMGVVFAETGGPSYVFTGLNEIKPDMIAEATRAAREGAQRFAEDSGSTVGVIRQANQGVFTIGPLEGWSDYNADGAIEKRVRVVSTIDFFLRD</sequence>
<evidence type="ECO:0000313" key="2">
    <source>
        <dbReference type="Proteomes" id="UP000198615"/>
    </source>
</evidence>
<dbReference type="OrthoDB" id="9806540at2"/>
<dbReference type="RefSeq" id="WP_051245192.1">
    <property type="nucleotide sequence ID" value="NZ_FNBW01000006.1"/>
</dbReference>
<dbReference type="PANTHER" id="PTHR34387">
    <property type="entry name" value="SLR1258 PROTEIN"/>
    <property type="match status" value="1"/>
</dbReference>
<name>A0A8G2BHK5_9PROT</name>
<protein>
    <recommendedName>
        <fullName evidence="3">SIMPL domain-containing protein</fullName>
    </recommendedName>
</protein>
<gene>
    <name evidence="1" type="ORF">SAMN05660686_02224</name>
</gene>
<dbReference type="AlphaFoldDB" id="A0A8G2BHK5"/>
<dbReference type="InterPro" id="IPR016907">
    <property type="entry name" value="UCP029033"/>
</dbReference>
<comment type="caution">
    <text evidence="1">The sequence shown here is derived from an EMBL/GenBank/DDBJ whole genome shotgun (WGS) entry which is preliminary data.</text>
</comment>
<evidence type="ECO:0000313" key="1">
    <source>
        <dbReference type="EMBL" id="SDF75783.1"/>
    </source>
</evidence>
<accession>A0A8G2BHK5</accession>
<dbReference type="Gene3D" id="3.30.110.170">
    <property type="entry name" value="Protein of unknown function (DUF541), domain 1"/>
    <property type="match status" value="1"/>
</dbReference>
<dbReference type="GO" id="GO:0006974">
    <property type="term" value="P:DNA damage response"/>
    <property type="evidence" value="ECO:0007669"/>
    <property type="project" value="TreeGrafter"/>
</dbReference>
<dbReference type="Pfam" id="PF04402">
    <property type="entry name" value="SIMPL"/>
    <property type="match status" value="1"/>
</dbReference>
<dbReference type="InterPro" id="IPR007497">
    <property type="entry name" value="SIMPL/DUF541"/>
</dbReference>
<proteinExistence type="predicted"/>
<dbReference type="Proteomes" id="UP000198615">
    <property type="component" value="Unassembled WGS sequence"/>
</dbReference>
<dbReference type="PANTHER" id="PTHR34387:SF2">
    <property type="entry name" value="SLR1258 PROTEIN"/>
    <property type="match status" value="1"/>
</dbReference>
<dbReference type="EMBL" id="FNBW01000006">
    <property type="protein sequence ID" value="SDF75783.1"/>
    <property type="molecule type" value="Genomic_DNA"/>
</dbReference>
<dbReference type="Gene3D" id="3.30.70.2970">
    <property type="entry name" value="Protein of unknown function (DUF541), domain 2"/>
    <property type="match status" value="1"/>
</dbReference>
<reference evidence="1 2" key="1">
    <citation type="submission" date="2016-10" db="EMBL/GenBank/DDBJ databases">
        <authorList>
            <person name="Varghese N."/>
            <person name="Submissions S."/>
        </authorList>
    </citation>
    <scope>NUCLEOTIDE SEQUENCE [LARGE SCALE GENOMIC DNA]</scope>
    <source>
        <strain evidence="1 2">DSM 18839</strain>
    </source>
</reference>
<dbReference type="PIRSF" id="PIRSF029033">
    <property type="entry name" value="UCP029033"/>
    <property type="match status" value="1"/>
</dbReference>
<organism evidence="1 2">
    <name type="scientific">Thalassobaculum litoreum DSM 18839</name>
    <dbReference type="NCBI Taxonomy" id="1123362"/>
    <lineage>
        <taxon>Bacteria</taxon>
        <taxon>Pseudomonadati</taxon>
        <taxon>Pseudomonadota</taxon>
        <taxon>Alphaproteobacteria</taxon>
        <taxon>Rhodospirillales</taxon>
        <taxon>Thalassobaculaceae</taxon>
        <taxon>Thalassobaculum</taxon>
    </lineage>
</organism>
<keyword evidence="2" id="KW-1185">Reference proteome</keyword>
<dbReference type="InterPro" id="IPR052022">
    <property type="entry name" value="26kDa_periplasmic_antigen"/>
</dbReference>
<evidence type="ECO:0008006" key="3">
    <source>
        <dbReference type="Google" id="ProtNLM"/>
    </source>
</evidence>